<dbReference type="SUPFAM" id="SSF52799">
    <property type="entry name" value="(Phosphotyrosine protein) phosphatases II"/>
    <property type="match status" value="1"/>
</dbReference>
<evidence type="ECO:0000313" key="2">
    <source>
        <dbReference type="Proteomes" id="UP000035680"/>
    </source>
</evidence>
<organism evidence="2 3">
    <name type="scientific">Strongyloides venezuelensis</name>
    <name type="common">Threadworm</name>
    <dbReference type="NCBI Taxonomy" id="75913"/>
    <lineage>
        <taxon>Eukaryota</taxon>
        <taxon>Metazoa</taxon>
        <taxon>Ecdysozoa</taxon>
        <taxon>Nematoda</taxon>
        <taxon>Chromadorea</taxon>
        <taxon>Rhabditida</taxon>
        <taxon>Tylenchina</taxon>
        <taxon>Panagrolaimomorpha</taxon>
        <taxon>Strongyloidoidea</taxon>
        <taxon>Strongyloididae</taxon>
        <taxon>Strongyloides</taxon>
    </lineage>
</organism>
<keyword evidence="2" id="KW-1185">Reference proteome</keyword>
<dbReference type="AlphaFoldDB" id="A0A0K0F7R4"/>
<reference evidence="2" key="1">
    <citation type="submission" date="2014-07" db="EMBL/GenBank/DDBJ databases">
        <authorList>
            <person name="Martin A.A"/>
            <person name="De Silva N."/>
        </authorList>
    </citation>
    <scope>NUCLEOTIDE SEQUENCE</scope>
</reference>
<evidence type="ECO:0000256" key="1">
    <source>
        <dbReference type="SAM" id="Phobius"/>
    </source>
</evidence>
<feature type="transmembrane region" description="Helical" evidence="1">
    <location>
        <begin position="116"/>
        <end position="139"/>
    </location>
</feature>
<keyword evidence="1" id="KW-0472">Membrane</keyword>
<keyword evidence="1" id="KW-0812">Transmembrane</keyword>
<proteinExistence type="predicted"/>
<dbReference type="InterPro" id="IPR029021">
    <property type="entry name" value="Prot-tyrosine_phosphatase-like"/>
</dbReference>
<protein>
    <submittedName>
        <fullName evidence="3">Tyrosine-protein phosphatase domain-containing protein</fullName>
    </submittedName>
</protein>
<evidence type="ECO:0000313" key="3">
    <source>
        <dbReference type="WBParaSite" id="SVE_0486100.1"/>
    </source>
</evidence>
<dbReference type="Proteomes" id="UP000035680">
    <property type="component" value="Unassembled WGS sequence"/>
</dbReference>
<name>A0A0K0F7R4_STRVS</name>
<dbReference type="WBParaSite" id="SVE_0486100.1">
    <property type="protein sequence ID" value="SVE_0486100.1"/>
    <property type="gene ID" value="SVE_0486100"/>
</dbReference>
<accession>A0A0K0F7R4</accession>
<keyword evidence="1" id="KW-1133">Transmembrane helix</keyword>
<sequence length="449" mass="52038">MLGGTSIKYLGERRFFEVICYSNKPLKNKDSLSIETLGKSKTSKSIDVHNRNMDGHGKNYFDIRINSHEMINEYSTVSYICKNNENSVKETIITTYDFKSNTNLGTKKSGFFKNNLFLIICSSTLLLILICLKLILPMYKIIKEKTKKREQDICMNATNFFLNYDLTENLSTTFDSYAKTERKEFDKQCIFTEGDVRITYVLIKFPDQTNSIYLINNLTLDASVSFWKFAYSKNIELIVTLASSFNYTNAKNSNDHFYEYAPGYFPEFIFDMIVSMKEKQKTEFTGIYLRDFEVNKLDIGKDGRNNTITTSILQLYVANWSLNNNLPSLFYISHILNIIESLECGNLLIHGTQLGRRSDILVAIILLHKEIIKKIEDGIELNDKMIEEAILLFESITKSKKFNKFEFSLIVMSLIAHLVKKGYIQNKAFENNLREIFIKLINDNKFSNI</sequence>
<reference evidence="3" key="2">
    <citation type="submission" date="2015-08" db="UniProtKB">
        <authorList>
            <consortium name="WormBaseParasite"/>
        </authorList>
    </citation>
    <scope>IDENTIFICATION</scope>
</reference>